<organism evidence="7 8">
    <name type="scientific">Cristinia sonorae</name>
    <dbReference type="NCBI Taxonomy" id="1940300"/>
    <lineage>
        <taxon>Eukaryota</taxon>
        <taxon>Fungi</taxon>
        <taxon>Dikarya</taxon>
        <taxon>Basidiomycota</taxon>
        <taxon>Agaricomycotina</taxon>
        <taxon>Agaricomycetes</taxon>
        <taxon>Agaricomycetidae</taxon>
        <taxon>Agaricales</taxon>
        <taxon>Pleurotineae</taxon>
        <taxon>Stephanosporaceae</taxon>
        <taxon>Cristinia</taxon>
    </lineage>
</organism>
<name>A0A8K0UR47_9AGAR</name>
<dbReference type="PANTHER" id="PTHR42790">
    <property type="entry name" value="AMINOTRANSFERASE"/>
    <property type="match status" value="1"/>
</dbReference>
<keyword evidence="5" id="KW-0663">Pyridoxal phosphate</keyword>
<dbReference type="OrthoDB" id="691673at2759"/>
<dbReference type="InterPro" id="IPR015424">
    <property type="entry name" value="PyrdxlP-dep_Trfase"/>
</dbReference>
<dbReference type="EMBL" id="JAEVFJ010000014">
    <property type="protein sequence ID" value="KAH8100867.1"/>
    <property type="molecule type" value="Genomic_DNA"/>
</dbReference>
<evidence type="ECO:0000259" key="6">
    <source>
        <dbReference type="Pfam" id="PF00155"/>
    </source>
</evidence>
<evidence type="ECO:0000313" key="7">
    <source>
        <dbReference type="EMBL" id="KAH8100867.1"/>
    </source>
</evidence>
<dbReference type="SUPFAM" id="SSF53383">
    <property type="entry name" value="PLP-dependent transferases"/>
    <property type="match status" value="1"/>
</dbReference>
<gene>
    <name evidence="7" type="ORF">BXZ70DRAFT_133389</name>
</gene>
<dbReference type="InterPro" id="IPR004839">
    <property type="entry name" value="Aminotransferase_I/II_large"/>
</dbReference>
<dbReference type="Proteomes" id="UP000813824">
    <property type="component" value="Unassembled WGS sequence"/>
</dbReference>
<comment type="caution">
    <text evidence="7">The sequence shown here is derived from an EMBL/GenBank/DDBJ whole genome shotgun (WGS) entry which is preliminary data.</text>
</comment>
<evidence type="ECO:0000256" key="3">
    <source>
        <dbReference type="ARBA" id="ARBA00022576"/>
    </source>
</evidence>
<feature type="domain" description="Aminotransferase class I/classII large" evidence="6">
    <location>
        <begin position="88"/>
        <end position="429"/>
    </location>
</feature>
<reference evidence="7" key="1">
    <citation type="journal article" date="2021" name="New Phytol.">
        <title>Evolutionary innovations through gain and loss of genes in the ectomycorrhizal Boletales.</title>
        <authorList>
            <person name="Wu G."/>
            <person name="Miyauchi S."/>
            <person name="Morin E."/>
            <person name="Kuo A."/>
            <person name="Drula E."/>
            <person name="Varga T."/>
            <person name="Kohler A."/>
            <person name="Feng B."/>
            <person name="Cao Y."/>
            <person name="Lipzen A."/>
            <person name="Daum C."/>
            <person name="Hundley H."/>
            <person name="Pangilinan J."/>
            <person name="Johnson J."/>
            <person name="Barry K."/>
            <person name="LaButti K."/>
            <person name="Ng V."/>
            <person name="Ahrendt S."/>
            <person name="Min B."/>
            <person name="Choi I.G."/>
            <person name="Park H."/>
            <person name="Plett J.M."/>
            <person name="Magnuson J."/>
            <person name="Spatafora J.W."/>
            <person name="Nagy L.G."/>
            <person name="Henrissat B."/>
            <person name="Grigoriev I.V."/>
            <person name="Yang Z.L."/>
            <person name="Xu J."/>
            <person name="Martin F.M."/>
        </authorList>
    </citation>
    <scope>NUCLEOTIDE SEQUENCE</scope>
    <source>
        <strain evidence="7">KKN 215</strain>
    </source>
</reference>
<keyword evidence="4 7" id="KW-0808">Transferase</keyword>
<dbReference type="PANTHER" id="PTHR42790:SF19">
    <property type="entry name" value="KYNURENINE_ALPHA-AMINOADIPATE AMINOTRANSFERASE, MITOCHONDRIAL"/>
    <property type="match status" value="1"/>
</dbReference>
<proteinExistence type="inferred from homology"/>
<protein>
    <submittedName>
        <fullName evidence="7">PLP-dependent transferase</fullName>
    </submittedName>
</protein>
<dbReference type="InterPro" id="IPR015421">
    <property type="entry name" value="PyrdxlP-dep_Trfase_major"/>
</dbReference>
<evidence type="ECO:0000256" key="1">
    <source>
        <dbReference type="ARBA" id="ARBA00001933"/>
    </source>
</evidence>
<comment type="similarity">
    <text evidence="2">Belongs to the class-I pyridoxal-phosphate-dependent aminotransferase family.</text>
</comment>
<comment type="cofactor">
    <cofactor evidence="1">
        <name>pyridoxal 5'-phosphate</name>
        <dbReference type="ChEBI" id="CHEBI:597326"/>
    </cofactor>
</comment>
<dbReference type="InterPro" id="IPR050859">
    <property type="entry name" value="Class-I_PLP-dep_aminotransf"/>
</dbReference>
<sequence>MGDLVHVCPPEAFYQQFLSQLSINRTDDAIRALMPLESRPGLISLLVGKPNTSCFPIKSLSFSAQDPCDSSKEIPITLSPEELEVGLQYSPTTGIPNLVDWLYKLQEICHGRKRSEGWKLSVGNGCQDLMYKAVTSFINPGDSVFLEAPMYPGVIPMFQTIQCDIHEVETDANGMCSHKLRQMLENWPTSKPKPKILYTVPYGCNPTGMTVSLERRLEVLDLAHEHNFIILEDDPYYFVYYGKAPRPPSYFELEKQQGRIGRVIRFDSLSKVLSSGLRLGFASGPLPLMRAIDRHSTNANLQPNSMAQVLAISVLSRWGHEGFLAHTTRVAQFYREKRDIFEAALRRHLTGLVEWSSPESGFFIWFKLLLTEDGTDGCSEAAIRTHAFERGVLALPGTVFLPSGRKTAYARASFSQLEPDQVDEALRRLKEAILDARKTGCKE</sequence>
<evidence type="ECO:0000256" key="5">
    <source>
        <dbReference type="ARBA" id="ARBA00022898"/>
    </source>
</evidence>
<dbReference type="GO" id="GO:1901605">
    <property type="term" value="P:alpha-amino acid metabolic process"/>
    <property type="evidence" value="ECO:0007669"/>
    <property type="project" value="TreeGrafter"/>
</dbReference>
<keyword evidence="3" id="KW-0032">Aminotransferase</keyword>
<keyword evidence="8" id="KW-1185">Reference proteome</keyword>
<dbReference type="CDD" id="cd00609">
    <property type="entry name" value="AAT_like"/>
    <property type="match status" value="1"/>
</dbReference>
<evidence type="ECO:0000313" key="8">
    <source>
        <dbReference type="Proteomes" id="UP000813824"/>
    </source>
</evidence>
<dbReference type="GO" id="GO:0030170">
    <property type="term" value="F:pyridoxal phosphate binding"/>
    <property type="evidence" value="ECO:0007669"/>
    <property type="project" value="InterPro"/>
</dbReference>
<evidence type="ECO:0000256" key="2">
    <source>
        <dbReference type="ARBA" id="ARBA00007441"/>
    </source>
</evidence>
<dbReference type="AlphaFoldDB" id="A0A8K0UR47"/>
<dbReference type="GO" id="GO:0008483">
    <property type="term" value="F:transaminase activity"/>
    <property type="evidence" value="ECO:0007669"/>
    <property type="project" value="UniProtKB-KW"/>
</dbReference>
<dbReference type="Gene3D" id="3.40.640.10">
    <property type="entry name" value="Type I PLP-dependent aspartate aminotransferase-like (Major domain)"/>
    <property type="match status" value="1"/>
</dbReference>
<dbReference type="Pfam" id="PF00155">
    <property type="entry name" value="Aminotran_1_2"/>
    <property type="match status" value="1"/>
</dbReference>
<evidence type="ECO:0000256" key="4">
    <source>
        <dbReference type="ARBA" id="ARBA00022679"/>
    </source>
</evidence>
<accession>A0A8K0UR47</accession>